<evidence type="ECO:0000256" key="10">
    <source>
        <dbReference type="ARBA" id="ARBA00022801"/>
    </source>
</evidence>
<comment type="subcellular location">
    <subcellularLocation>
        <location evidence="3">Secreted</location>
    </subcellularLocation>
</comment>
<dbReference type="STRING" id="34508.A0A4U5LVX2"/>
<dbReference type="InterPro" id="IPR036990">
    <property type="entry name" value="M14A-like_propep"/>
</dbReference>
<keyword evidence="10" id="KW-0378">Hydrolase</keyword>
<comment type="cofactor">
    <cofactor evidence="1">
        <name>Zn(2+)</name>
        <dbReference type="ChEBI" id="CHEBI:29105"/>
    </cofactor>
</comment>
<comment type="function">
    <text evidence="2">Extracellular metalloprotease that contributes to pathogenicity.</text>
</comment>
<dbReference type="OrthoDB" id="3626597at2759"/>
<evidence type="ECO:0000256" key="6">
    <source>
        <dbReference type="ARBA" id="ARBA00022645"/>
    </source>
</evidence>
<dbReference type="FunFam" id="3.30.70.340:FF:000002">
    <property type="entry name" value="Carboxypeptidase A"/>
    <property type="match status" value="1"/>
</dbReference>
<protein>
    <recommendedName>
        <fullName evidence="17">Zinc carboxypeptidase A 1</fullName>
    </recommendedName>
</protein>
<dbReference type="GO" id="GO:0008270">
    <property type="term" value="F:zinc ion binding"/>
    <property type="evidence" value="ECO:0007669"/>
    <property type="project" value="InterPro"/>
</dbReference>
<keyword evidence="9 19" id="KW-0732">Signal</keyword>
<sequence>MIQLIFLLFIFLGRTVQSGVFNNYDGHKVLTVKTTTGENANALLDIEKTEGILVDFWREPWKGNGTSDVRIAPEQFAEFERFLKKNKMGYDVMIEDVGRVICEEQQQLQNRTVFKKTNDSALFTLNEFHTVEEIHDYLRALASKFQSSVQLFSIGKSTKQRDQLGVKIGNSGREKRSIVLNGCIHAREWLSCASMLFIISELTANAHAYQDILNKLDFYIIPVLNPDGYTYSWTDDRMWRKTLSGPIKGCFGADLNRNFDFKFMMAGSSSNPCSESFAGTHAFSEPETKNLANFLASRRNSVAAYFDIHCFGELFMFPYGYAKIYPPDADDLRRVAENAVQAMNAQNGEKFRAGSIAEIIYKVSGGSIDYAKAVLGINYTYAIELRPSNFKLPNGFIVPNAYIIPGAQELWAGIRVVVQDVISGR</sequence>
<evidence type="ECO:0000256" key="16">
    <source>
        <dbReference type="ARBA" id="ARBA00057299"/>
    </source>
</evidence>
<keyword evidence="14" id="KW-0865">Zymogen</keyword>
<dbReference type="PROSITE" id="PS52035">
    <property type="entry name" value="PEPTIDASE_M14"/>
    <property type="match status" value="1"/>
</dbReference>
<evidence type="ECO:0000256" key="12">
    <source>
        <dbReference type="ARBA" id="ARBA00023026"/>
    </source>
</evidence>
<name>A0A4U5LVX2_STECR</name>
<dbReference type="PANTHER" id="PTHR11705:SF143">
    <property type="entry name" value="SLL0236 PROTEIN"/>
    <property type="match status" value="1"/>
</dbReference>
<dbReference type="FunFam" id="3.40.630.10:FF:000040">
    <property type="entry name" value="zinc carboxypeptidase"/>
    <property type="match status" value="1"/>
</dbReference>
<keyword evidence="7" id="KW-0645">Protease</keyword>
<gene>
    <name evidence="21" type="ORF">L596_027568</name>
</gene>
<reference evidence="21 22" key="2">
    <citation type="journal article" date="2019" name="G3 (Bethesda)">
        <title>Hybrid Assembly of the Genome of the Entomopathogenic Nematode Steinernema carpocapsae Identifies the X-Chromosome.</title>
        <authorList>
            <person name="Serra L."/>
            <person name="Macchietto M."/>
            <person name="Macias-Munoz A."/>
            <person name="McGill C.J."/>
            <person name="Rodriguez I.M."/>
            <person name="Rodriguez B."/>
            <person name="Murad R."/>
            <person name="Mortazavi A."/>
        </authorList>
    </citation>
    <scope>NUCLEOTIDE SEQUENCE [LARGE SCALE GENOMIC DNA]</scope>
    <source>
        <strain evidence="21 22">ALL</strain>
    </source>
</reference>
<evidence type="ECO:0000313" key="21">
    <source>
        <dbReference type="EMBL" id="TKR60303.1"/>
    </source>
</evidence>
<keyword evidence="6" id="KW-0121">Carboxypeptidase</keyword>
<comment type="function">
    <text evidence="16">Involved in the digestion of the blood meal.</text>
</comment>
<dbReference type="PANTHER" id="PTHR11705">
    <property type="entry name" value="PROTEASE FAMILY M14 CARBOXYPEPTIDASE A,B"/>
    <property type="match status" value="1"/>
</dbReference>
<evidence type="ECO:0000256" key="17">
    <source>
        <dbReference type="ARBA" id="ARBA00069039"/>
    </source>
</evidence>
<dbReference type="InterPro" id="IPR000834">
    <property type="entry name" value="Peptidase_M14"/>
</dbReference>
<comment type="similarity">
    <text evidence="4 18">Belongs to the peptidase M14 family.</text>
</comment>
<dbReference type="GO" id="GO:0006508">
    <property type="term" value="P:proteolysis"/>
    <property type="evidence" value="ECO:0007669"/>
    <property type="project" value="UniProtKB-KW"/>
</dbReference>
<evidence type="ECO:0000256" key="18">
    <source>
        <dbReference type="PROSITE-ProRule" id="PRU01379"/>
    </source>
</evidence>
<dbReference type="SUPFAM" id="SSF53187">
    <property type="entry name" value="Zn-dependent exopeptidases"/>
    <property type="match status" value="1"/>
</dbReference>
<reference evidence="21 22" key="1">
    <citation type="journal article" date="2015" name="Genome Biol.">
        <title>Comparative genomics of Steinernema reveals deeply conserved gene regulatory networks.</title>
        <authorList>
            <person name="Dillman A.R."/>
            <person name="Macchietto M."/>
            <person name="Porter C.F."/>
            <person name="Rogers A."/>
            <person name="Williams B."/>
            <person name="Antoshechkin I."/>
            <person name="Lee M.M."/>
            <person name="Goodwin Z."/>
            <person name="Lu X."/>
            <person name="Lewis E.E."/>
            <person name="Goodrich-Blair H."/>
            <person name="Stock S.P."/>
            <person name="Adams B.J."/>
            <person name="Sternberg P.W."/>
            <person name="Mortazavi A."/>
        </authorList>
    </citation>
    <scope>NUCLEOTIDE SEQUENCE [LARGE SCALE GENOMIC DNA]</scope>
    <source>
        <strain evidence="21 22">ALL</strain>
    </source>
</reference>
<feature type="signal peptide" evidence="19">
    <location>
        <begin position="1"/>
        <end position="18"/>
    </location>
</feature>
<dbReference type="InterPro" id="IPR003146">
    <property type="entry name" value="M14A_act_pep"/>
</dbReference>
<proteinExistence type="inferred from homology"/>
<dbReference type="GO" id="GO:0005615">
    <property type="term" value="C:extracellular space"/>
    <property type="evidence" value="ECO:0007669"/>
    <property type="project" value="TreeGrafter"/>
</dbReference>
<dbReference type="PRINTS" id="PR00765">
    <property type="entry name" value="CRBOXYPTASEA"/>
</dbReference>
<keyword evidence="22" id="KW-1185">Reference proteome</keyword>
<evidence type="ECO:0000256" key="1">
    <source>
        <dbReference type="ARBA" id="ARBA00001947"/>
    </source>
</evidence>
<dbReference type="GO" id="GO:0004181">
    <property type="term" value="F:metallocarboxypeptidase activity"/>
    <property type="evidence" value="ECO:0007669"/>
    <property type="project" value="InterPro"/>
</dbReference>
<evidence type="ECO:0000256" key="19">
    <source>
        <dbReference type="SAM" id="SignalP"/>
    </source>
</evidence>
<keyword evidence="8" id="KW-0479">Metal-binding</keyword>
<accession>A0A4U5LVX2</accession>
<evidence type="ECO:0000256" key="4">
    <source>
        <dbReference type="ARBA" id="ARBA00005988"/>
    </source>
</evidence>
<keyword evidence="13" id="KW-0482">Metalloprotease</keyword>
<dbReference type="Pfam" id="PF02244">
    <property type="entry name" value="Propep_M14"/>
    <property type="match status" value="1"/>
</dbReference>
<evidence type="ECO:0000256" key="11">
    <source>
        <dbReference type="ARBA" id="ARBA00022833"/>
    </source>
</evidence>
<feature type="domain" description="Peptidase M14" evidence="20">
    <location>
        <begin position="127"/>
        <end position="421"/>
    </location>
</feature>
<dbReference type="Pfam" id="PF00246">
    <property type="entry name" value="Peptidase_M14"/>
    <property type="match status" value="1"/>
</dbReference>
<keyword evidence="5" id="KW-0964">Secreted</keyword>
<evidence type="ECO:0000256" key="9">
    <source>
        <dbReference type="ARBA" id="ARBA00022729"/>
    </source>
</evidence>
<dbReference type="CDD" id="cd03860">
    <property type="entry name" value="M14_CP_A-B_like"/>
    <property type="match status" value="1"/>
</dbReference>
<dbReference type="Proteomes" id="UP000298663">
    <property type="component" value="Unassembled WGS sequence"/>
</dbReference>
<evidence type="ECO:0000256" key="5">
    <source>
        <dbReference type="ARBA" id="ARBA00022525"/>
    </source>
</evidence>
<evidence type="ECO:0000256" key="7">
    <source>
        <dbReference type="ARBA" id="ARBA00022670"/>
    </source>
</evidence>
<evidence type="ECO:0000256" key="3">
    <source>
        <dbReference type="ARBA" id="ARBA00004613"/>
    </source>
</evidence>
<dbReference type="EMBL" id="AZBU02000011">
    <property type="protein sequence ID" value="TKR60303.1"/>
    <property type="molecule type" value="Genomic_DNA"/>
</dbReference>
<dbReference type="AlphaFoldDB" id="A0A4U5LVX2"/>
<organism evidence="21 22">
    <name type="scientific">Steinernema carpocapsae</name>
    <name type="common">Entomopathogenic nematode</name>
    <dbReference type="NCBI Taxonomy" id="34508"/>
    <lineage>
        <taxon>Eukaryota</taxon>
        <taxon>Metazoa</taxon>
        <taxon>Ecdysozoa</taxon>
        <taxon>Nematoda</taxon>
        <taxon>Chromadorea</taxon>
        <taxon>Rhabditida</taxon>
        <taxon>Tylenchina</taxon>
        <taxon>Panagrolaimomorpha</taxon>
        <taxon>Strongyloidoidea</taxon>
        <taxon>Steinernematidae</taxon>
        <taxon>Steinernema</taxon>
    </lineage>
</organism>
<keyword evidence="11" id="KW-0862">Zinc</keyword>
<dbReference type="SMART" id="SM00631">
    <property type="entry name" value="Zn_pept"/>
    <property type="match status" value="1"/>
</dbReference>
<evidence type="ECO:0000256" key="8">
    <source>
        <dbReference type="ARBA" id="ARBA00022723"/>
    </source>
</evidence>
<dbReference type="SUPFAM" id="SSF54897">
    <property type="entry name" value="Protease propeptides/inhibitors"/>
    <property type="match status" value="1"/>
</dbReference>
<feature type="chain" id="PRO_5020681097" description="Zinc carboxypeptidase A 1" evidence="19">
    <location>
        <begin position="19"/>
        <end position="425"/>
    </location>
</feature>
<keyword evidence="15" id="KW-1015">Disulfide bond</keyword>
<evidence type="ECO:0000313" key="22">
    <source>
        <dbReference type="Proteomes" id="UP000298663"/>
    </source>
</evidence>
<dbReference type="Gene3D" id="3.40.630.10">
    <property type="entry name" value="Zn peptidases"/>
    <property type="match status" value="1"/>
</dbReference>
<comment type="caution">
    <text evidence="21">The sequence shown here is derived from an EMBL/GenBank/DDBJ whole genome shotgun (WGS) entry which is preliminary data.</text>
</comment>
<evidence type="ECO:0000256" key="2">
    <source>
        <dbReference type="ARBA" id="ARBA00003091"/>
    </source>
</evidence>
<evidence type="ECO:0000256" key="13">
    <source>
        <dbReference type="ARBA" id="ARBA00023049"/>
    </source>
</evidence>
<evidence type="ECO:0000256" key="15">
    <source>
        <dbReference type="ARBA" id="ARBA00023157"/>
    </source>
</evidence>
<evidence type="ECO:0000259" key="20">
    <source>
        <dbReference type="PROSITE" id="PS52035"/>
    </source>
</evidence>
<evidence type="ECO:0000256" key="14">
    <source>
        <dbReference type="ARBA" id="ARBA00023145"/>
    </source>
</evidence>
<feature type="active site" description="Proton donor/acceptor" evidence="18">
    <location>
        <position position="384"/>
    </location>
</feature>
<keyword evidence="12" id="KW-0843">Virulence</keyword>
<dbReference type="Gene3D" id="3.30.70.340">
    <property type="entry name" value="Metallocarboxypeptidase-like"/>
    <property type="match status" value="1"/>
</dbReference>